<keyword evidence="2" id="KW-1185">Reference proteome</keyword>
<evidence type="ECO:0000313" key="1">
    <source>
        <dbReference type="EMBL" id="KAJ1646607.1"/>
    </source>
</evidence>
<organism evidence="1 2">
    <name type="scientific">Coemansia asiatica</name>
    <dbReference type="NCBI Taxonomy" id="1052880"/>
    <lineage>
        <taxon>Eukaryota</taxon>
        <taxon>Fungi</taxon>
        <taxon>Fungi incertae sedis</taxon>
        <taxon>Zoopagomycota</taxon>
        <taxon>Kickxellomycotina</taxon>
        <taxon>Kickxellomycetes</taxon>
        <taxon>Kickxellales</taxon>
        <taxon>Kickxellaceae</taxon>
        <taxon>Coemansia</taxon>
    </lineage>
</organism>
<gene>
    <name evidence="1" type="ORF">LPJ64_001943</name>
</gene>
<protein>
    <submittedName>
        <fullName evidence="1">Uncharacterized protein</fullName>
    </submittedName>
</protein>
<comment type="caution">
    <text evidence="1">The sequence shown here is derived from an EMBL/GenBank/DDBJ whole genome shotgun (WGS) entry which is preliminary data.</text>
</comment>
<dbReference type="AlphaFoldDB" id="A0A9W8CK60"/>
<accession>A0A9W8CK60</accession>
<proteinExistence type="predicted"/>
<dbReference type="Proteomes" id="UP001145021">
    <property type="component" value="Unassembled WGS sequence"/>
</dbReference>
<name>A0A9W8CK60_9FUNG</name>
<dbReference type="EMBL" id="JANBOH010000055">
    <property type="protein sequence ID" value="KAJ1646607.1"/>
    <property type="molecule type" value="Genomic_DNA"/>
</dbReference>
<reference evidence="1" key="1">
    <citation type="submission" date="2022-07" db="EMBL/GenBank/DDBJ databases">
        <title>Phylogenomic reconstructions and comparative analyses of Kickxellomycotina fungi.</title>
        <authorList>
            <person name="Reynolds N.K."/>
            <person name="Stajich J.E."/>
            <person name="Barry K."/>
            <person name="Grigoriev I.V."/>
            <person name="Crous P."/>
            <person name="Smith M.E."/>
        </authorList>
    </citation>
    <scope>NUCLEOTIDE SEQUENCE</scope>
    <source>
        <strain evidence="1">NBRC 105413</strain>
    </source>
</reference>
<sequence length="120" mass="13459">MVLAKNGACESNLFSEIVVVNQIGTGLQHLFLQVMAMGHKSEVAVAADLQRQLDELRDIVHHLKTCTDQTESSAQKRQDADEQVVAKHQEEIKKLNVRIVHLLRALESKDQIIKRLQAAP</sequence>
<evidence type="ECO:0000313" key="2">
    <source>
        <dbReference type="Proteomes" id="UP001145021"/>
    </source>
</evidence>